<organism evidence="1 2">
    <name type="scientific">Massilia violaceinigra</name>
    <dbReference type="NCBI Taxonomy" id="2045208"/>
    <lineage>
        <taxon>Bacteria</taxon>
        <taxon>Pseudomonadati</taxon>
        <taxon>Pseudomonadota</taxon>
        <taxon>Betaproteobacteria</taxon>
        <taxon>Burkholderiales</taxon>
        <taxon>Oxalobacteraceae</taxon>
        <taxon>Telluria group</taxon>
        <taxon>Massilia</taxon>
    </lineage>
</organism>
<accession>A0A2D2DN91</accession>
<dbReference type="AlphaFoldDB" id="A0A2D2DN91"/>
<evidence type="ECO:0000313" key="2">
    <source>
        <dbReference type="Proteomes" id="UP000229897"/>
    </source>
</evidence>
<proteinExistence type="predicted"/>
<gene>
    <name evidence="1" type="ORF">CR152_19365</name>
</gene>
<dbReference type="Proteomes" id="UP000229897">
    <property type="component" value="Chromosome"/>
</dbReference>
<name>A0A2D2DN91_9BURK</name>
<dbReference type="Gene3D" id="1.25.40.10">
    <property type="entry name" value="Tetratricopeptide repeat domain"/>
    <property type="match status" value="1"/>
</dbReference>
<protein>
    <recommendedName>
        <fullName evidence="3">Sel1 repeat family protein</fullName>
    </recommendedName>
</protein>
<reference evidence="1" key="1">
    <citation type="submission" date="2017-10" db="EMBL/GenBank/DDBJ databases">
        <title>Massilia psychrophilum sp. nov., a novel purple-pigmented bacterium isolated from Tianshan glacier, Xinjiang Municipality, China.</title>
        <authorList>
            <person name="Wang H."/>
        </authorList>
    </citation>
    <scope>NUCLEOTIDE SEQUENCE [LARGE SCALE GENOMIC DNA]</scope>
    <source>
        <strain evidence="1">B2</strain>
    </source>
</reference>
<keyword evidence="2" id="KW-1185">Reference proteome</keyword>
<dbReference type="InterPro" id="IPR011990">
    <property type="entry name" value="TPR-like_helical_dom_sf"/>
</dbReference>
<dbReference type="KEGG" id="mass:CR152_19365"/>
<dbReference type="EMBL" id="CP024608">
    <property type="protein sequence ID" value="ATQ76444.1"/>
    <property type="molecule type" value="Genomic_DNA"/>
</dbReference>
<evidence type="ECO:0000313" key="1">
    <source>
        <dbReference type="EMBL" id="ATQ76444.1"/>
    </source>
</evidence>
<evidence type="ECO:0008006" key="3">
    <source>
        <dbReference type="Google" id="ProtNLM"/>
    </source>
</evidence>
<sequence>MALPSSSKLMNARLPLLICLGLGAAGLGIWLATGLLAGEAPAPVVAPRPAAAATLAEPRWFSSMPEAGAARPGPGMLSAKKAPVYGRNGRVIELGGLSIAQYIGTRIAAARSGDARAAYEVYQAESVCAANEDPVADYNDPAELAAFQAERKELSALCAGISPAQVQERLGFLNLAARSGNKAAQIDVYMEGPYGRSVDLTQNPDDPIVKQWKDDALAYLKQAGDQCDHFALALLSTVYDAGQITERDLRTSMAYSIAAAIPRKKPVTQEQLRDRFGEELSADDFAGALALGEQLGKQACPARP</sequence>